<sequence length="173" mass="19106">MALAAYMFHVQATIPFQTDDDLFDVIKFSKIPTLTNPDGYRNKKSASTVRFSDLSESTDLSSSVATDSVQKCKTVKNSIHVSKEDRSSTGETLRVCEGVIQVNKCEGVCLSNLRPSVNTATGLVKDCICCRERMLHRKEVTLEICFDNLGARIPGTMTITIPEPRECGCFRCA</sequence>
<dbReference type="OMA" id="LTSCEGQ"/>
<dbReference type="GO" id="GO:0005184">
    <property type="term" value="F:neuropeptide hormone activity"/>
    <property type="evidence" value="ECO:0007669"/>
    <property type="project" value="InterPro"/>
</dbReference>
<keyword evidence="2" id="KW-1185">Reference proteome</keyword>
<gene>
    <name evidence="1" type="ORF">RDWZM_002524</name>
</gene>
<proteinExistence type="predicted"/>
<accession>A0A9Q0MDY0</accession>
<evidence type="ECO:0000313" key="1">
    <source>
        <dbReference type="EMBL" id="KAJ6223979.1"/>
    </source>
</evidence>
<name>A0A9Q0MDY0_BLOTA</name>
<dbReference type="Proteomes" id="UP001142055">
    <property type="component" value="Chromosome 1"/>
</dbReference>
<evidence type="ECO:0008006" key="3">
    <source>
        <dbReference type="Google" id="ProtNLM"/>
    </source>
</evidence>
<dbReference type="AlphaFoldDB" id="A0A9Q0MDY0"/>
<comment type="caution">
    <text evidence="1">The sequence shown here is derived from an EMBL/GenBank/DDBJ whole genome shotgun (WGS) entry which is preliminary data.</text>
</comment>
<protein>
    <recommendedName>
        <fullName evidence="3">Bursicon subunit alpha</fullName>
    </recommendedName>
</protein>
<evidence type="ECO:0000313" key="2">
    <source>
        <dbReference type="Proteomes" id="UP001142055"/>
    </source>
</evidence>
<dbReference type="EMBL" id="JAPWDV010000001">
    <property type="protein sequence ID" value="KAJ6223979.1"/>
    <property type="molecule type" value="Genomic_DNA"/>
</dbReference>
<dbReference type="GO" id="GO:0007186">
    <property type="term" value="P:G protein-coupled receptor signaling pathway"/>
    <property type="evidence" value="ECO:0007669"/>
    <property type="project" value="TreeGrafter"/>
</dbReference>
<organism evidence="1 2">
    <name type="scientific">Blomia tropicalis</name>
    <name type="common">Mite</name>
    <dbReference type="NCBI Taxonomy" id="40697"/>
    <lineage>
        <taxon>Eukaryota</taxon>
        <taxon>Metazoa</taxon>
        <taxon>Ecdysozoa</taxon>
        <taxon>Arthropoda</taxon>
        <taxon>Chelicerata</taxon>
        <taxon>Arachnida</taxon>
        <taxon>Acari</taxon>
        <taxon>Acariformes</taxon>
        <taxon>Sarcoptiformes</taxon>
        <taxon>Astigmata</taxon>
        <taxon>Glycyphagoidea</taxon>
        <taxon>Echimyopodidae</taxon>
        <taxon>Blomia</taxon>
    </lineage>
</organism>
<dbReference type="PANTHER" id="PTHR41151">
    <property type="entry name" value="PARTNER OF BURSICON"/>
    <property type="match status" value="1"/>
</dbReference>
<reference evidence="1" key="1">
    <citation type="submission" date="2022-12" db="EMBL/GenBank/DDBJ databases">
        <title>Genome assemblies of Blomia tropicalis.</title>
        <authorList>
            <person name="Cui Y."/>
        </authorList>
    </citation>
    <scope>NUCLEOTIDE SEQUENCE</scope>
    <source>
        <tissue evidence="1">Adult mites</tissue>
    </source>
</reference>
<dbReference type="GO" id="GO:0031395">
    <property type="term" value="C:bursicon neuropeptide hormone complex"/>
    <property type="evidence" value="ECO:0007669"/>
    <property type="project" value="InterPro"/>
</dbReference>
<dbReference type="GO" id="GO:0001664">
    <property type="term" value="F:G protein-coupled receptor binding"/>
    <property type="evidence" value="ECO:0007669"/>
    <property type="project" value="InterPro"/>
</dbReference>
<dbReference type="InterPro" id="IPR034441">
    <property type="entry name" value="Bursicon_suB"/>
</dbReference>
<dbReference type="PANTHER" id="PTHR41151:SF1">
    <property type="entry name" value="PARTNER OF BURSICON"/>
    <property type="match status" value="1"/>
</dbReference>